<feature type="compositionally biased region" description="Basic and acidic residues" evidence="2">
    <location>
        <begin position="48"/>
        <end position="65"/>
    </location>
</feature>
<feature type="region of interest" description="Disordered" evidence="2">
    <location>
        <begin position="1"/>
        <end position="112"/>
    </location>
</feature>
<evidence type="ECO:0000259" key="3">
    <source>
        <dbReference type="Pfam" id="PF01523"/>
    </source>
</evidence>
<gene>
    <name evidence="6" type="ORF">C7Y72_18825</name>
</gene>
<evidence type="ECO:0008006" key="8">
    <source>
        <dbReference type="Google" id="ProtNLM"/>
    </source>
</evidence>
<dbReference type="AlphaFoldDB" id="A0A2T4UE81"/>
<dbReference type="InterPro" id="IPR036059">
    <property type="entry name" value="TldD/PmbA_sf"/>
</dbReference>
<comment type="similarity">
    <text evidence="1">Belongs to the peptidase U62 family.</text>
</comment>
<reference evidence="6 7" key="1">
    <citation type="submission" date="2018-03" db="EMBL/GenBank/DDBJ databases">
        <title>Aquarubrobacter algicola gen. nov., sp. nov., a novel actinobacterium isolated from shallow eutrophic lake during the end of cyanobacterial harmful algal blooms.</title>
        <authorList>
            <person name="Chun S.J."/>
        </authorList>
    </citation>
    <scope>NUCLEOTIDE SEQUENCE [LARGE SCALE GENOMIC DNA]</scope>
    <source>
        <strain evidence="6 7">Seoho-28</strain>
    </source>
</reference>
<dbReference type="GO" id="GO:0006508">
    <property type="term" value="P:proteolysis"/>
    <property type="evidence" value="ECO:0007669"/>
    <property type="project" value="InterPro"/>
</dbReference>
<accession>A0A2T4UE81</accession>
<dbReference type="GO" id="GO:0008237">
    <property type="term" value="F:metallopeptidase activity"/>
    <property type="evidence" value="ECO:0007669"/>
    <property type="project" value="InterPro"/>
</dbReference>
<dbReference type="Pfam" id="PF01523">
    <property type="entry name" value="PmbA_TldD_1st"/>
    <property type="match status" value="1"/>
</dbReference>
<dbReference type="InterPro" id="IPR045570">
    <property type="entry name" value="Metalloprtase-TldD/E_cen_dom"/>
</dbReference>
<evidence type="ECO:0000313" key="7">
    <source>
        <dbReference type="Proteomes" id="UP000240739"/>
    </source>
</evidence>
<organism evidence="6 7">
    <name type="scientific">Paraconexibacter algicola</name>
    <dbReference type="NCBI Taxonomy" id="2133960"/>
    <lineage>
        <taxon>Bacteria</taxon>
        <taxon>Bacillati</taxon>
        <taxon>Actinomycetota</taxon>
        <taxon>Thermoleophilia</taxon>
        <taxon>Solirubrobacterales</taxon>
        <taxon>Paraconexibacteraceae</taxon>
        <taxon>Paraconexibacter</taxon>
    </lineage>
</organism>
<dbReference type="InterPro" id="IPR002510">
    <property type="entry name" value="Metalloprtase-TldD/E_N"/>
</dbReference>
<feature type="region of interest" description="Disordered" evidence="2">
    <location>
        <begin position="151"/>
        <end position="172"/>
    </location>
</feature>
<dbReference type="Pfam" id="PF19289">
    <property type="entry name" value="PmbA_TldD_3rd"/>
    <property type="match status" value="1"/>
</dbReference>
<dbReference type="InterPro" id="IPR035068">
    <property type="entry name" value="TldD/PmbA_N"/>
</dbReference>
<keyword evidence="7" id="KW-1185">Reference proteome</keyword>
<protein>
    <recommendedName>
        <fullName evidence="8">TldD/PmbA family protein</fullName>
    </recommendedName>
</protein>
<evidence type="ECO:0000256" key="1">
    <source>
        <dbReference type="ARBA" id="ARBA00005836"/>
    </source>
</evidence>
<evidence type="ECO:0000259" key="5">
    <source>
        <dbReference type="Pfam" id="PF19290"/>
    </source>
</evidence>
<feature type="compositionally biased region" description="Basic residues" evidence="2">
    <location>
        <begin position="66"/>
        <end position="76"/>
    </location>
</feature>
<dbReference type="PANTHER" id="PTHR43666">
    <property type="entry name" value="TLDD PROTEIN"/>
    <property type="match status" value="1"/>
</dbReference>
<dbReference type="PANTHER" id="PTHR43666:SF1">
    <property type="entry name" value="CONSERVED PROTEIN"/>
    <property type="match status" value="1"/>
</dbReference>
<evidence type="ECO:0000256" key="2">
    <source>
        <dbReference type="SAM" id="MobiDB-lite"/>
    </source>
</evidence>
<dbReference type="Proteomes" id="UP000240739">
    <property type="component" value="Unassembled WGS sequence"/>
</dbReference>
<comment type="caution">
    <text evidence="6">The sequence shown here is derived from an EMBL/GenBank/DDBJ whole genome shotgun (WGS) entry which is preliminary data.</text>
</comment>
<dbReference type="InterPro" id="IPR045569">
    <property type="entry name" value="Metalloprtase-TldD/E_C"/>
</dbReference>
<feature type="domain" description="Metalloprotease TldD/E central" evidence="5">
    <location>
        <begin position="320"/>
        <end position="388"/>
    </location>
</feature>
<evidence type="ECO:0000313" key="6">
    <source>
        <dbReference type="EMBL" id="PTL55810.1"/>
    </source>
</evidence>
<dbReference type="SUPFAM" id="SSF111283">
    <property type="entry name" value="Putative modulator of DNA gyrase, PmbA/TldD"/>
    <property type="match status" value="1"/>
</dbReference>
<feature type="domain" description="Metalloprotease TldD/E C-terminal" evidence="4">
    <location>
        <begin position="397"/>
        <end position="631"/>
    </location>
</feature>
<dbReference type="Gene3D" id="3.30.2290.10">
    <property type="entry name" value="PmbA/TldD superfamily"/>
    <property type="match status" value="1"/>
</dbReference>
<feature type="compositionally biased region" description="Basic residues" evidence="2">
    <location>
        <begin position="36"/>
        <end position="46"/>
    </location>
</feature>
<proteinExistence type="inferred from homology"/>
<dbReference type="EMBL" id="PYYB01000003">
    <property type="protein sequence ID" value="PTL55810.1"/>
    <property type="molecule type" value="Genomic_DNA"/>
</dbReference>
<feature type="domain" description="Metalloprotease TldD/E N-terminal" evidence="3">
    <location>
        <begin position="197"/>
        <end position="259"/>
    </location>
</feature>
<sequence>MGRRGRRGPPLPADRGGRAARRAVGTPVGGRDRPRGVRRLRPRGRLRAAADRADDERVARAGERRVVRRPPGRHRERAVPGDEPVVVDRRPPSAVPVRHRGRARDPRRRARAALSQPLLRRGDPGVLGLDGRGVLGVGVASVELHELRQGRARPGHGGQSRHGARPLPRRAGGCGVSTDPLDLADRALAFTDGDAQVTVTRERSLLSRFARSTPTQATAVDDTSVSVLVVRDGHVGTVETNDLSDDGLRAAAARARDAARAAADAAGGPGEHPGLPTVAQAGTPSAHAGFDAATADLDPAPGGAALAAAFAATAEHGLEAFGIWTTGRVETAIASSAGLRVADDVTDAYLKVIARDAHGRSGWGAAAGVAAETLDADAVTRQAVARVATSDPVALAPGAYEVVLEPDAVGSLLDMLGGLAFDGLAHAEGRGALTDRLGTPVAATGVTLVDDPLAAGGLPRAFDADGVAKAPLTLLHDGVAQAVAHDRRSAARAGGDAASTGHALAPGGSPWGAAPTNLVLHGGTAPDVGALIAGVERGLYVTRLWYLNVVHERSTTLTGTTRDGTFLIEDGRLTKPVRDVRFTDAALGILERTSALTTATSLVCEADFYGRRAAHGCVVPALRASGFRVTGQTTG</sequence>
<evidence type="ECO:0000259" key="4">
    <source>
        <dbReference type="Pfam" id="PF19289"/>
    </source>
</evidence>
<dbReference type="Pfam" id="PF19290">
    <property type="entry name" value="PmbA_TldD_2nd"/>
    <property type="match status" value="1"/>
</dbReference>
<feature type="compositionally biased region" description="Basic residues" evidence="2">
    <location>
        <begin position="97"/>
        <end position="111"/>
    </location>
</feature>
<name>A0A2T4UE81_9ACTN</name>